<reference evidence="3" key="2">
    <citation type="submission" date="2020-05" db="UniProtKB">
        <authorList>
            <consortium name="EnsemblMetazoa"/>
        </authorList>
    </citation>
    <scope>IDENTIFICATION</scope>
</reference>
<name>A0A084W7K1_ANOSI</name>
<dbReference type="EMBL" id="ATLV01021259">
    <property type="status" value="NOT_ANNOTATED_CDS"/>
    <property type="molecule type" value="Genomic_DNA"/>
</dbReference>
<reference evidence="2 4" key="1">
    <citation type="journal article" date="2014" name="BMC Genomics">
        <title>Genome sequence of Anopheles sinensis provides insight into genetics basis of mosquito competence for malaria parasites.</title>
        <authorList>
            <person name="Zhou D."/>
            <person name="Zhang D."/>
            <person name="Ding G."/>
            <person name="Shi L."/>
            <person name="Hou Q."/>
            <person name="Ye Y."/>
            <person name="Xu Y."/>
            <person name="Zhou H."/>
            <person name="Xiong C."/>
            <person name="Li S."/>
            <person name="Yu J."/>
            <person name="Hong S."/>
            <person name="Yu X."/>
            <person name="Zou P."/>
            <person name="Chen C."/>
            <person name="Chang X."/>
            <person name="Wang W."/>
            <person name="Lv Y."/>
            <person name="Sun Y."/>
            <person name="Ma L."/>
            <person name="Shen B."/>
            <person name="Zhu C."/>
        </authorList>
    </citation>
    <scope>NUCLEOTIDE SEQUENCE [LARGE SCALE GENOMIC DNA]</scope>
</reference>
<sequence length="59" mass="6361">MQYASLANGRTQTSLTDTTNSGQLMHSPSPLSADSFRPSSSYEALRAVVSERICMAHSI</sequence>
<dbReference type="EMBL" id="KE525315">
    <property type="protein sequence ID" value="KFB46195.1"/>
    <property type="molecule type" value="Genomic_DNA"/>
</dbReference>
<dbReference type="EnsemblMetazoa" id="ASIC014198-RA">
    <property type="protein sequence ID" value="ASIC014198-PA"/>
    <property type="gene ID" value="ASIC014198"/>
</dbReference>
<feature type="compositionally biased region" description="Polar residues" evidence="1">
    <location>
        <begin position="8"/>
        <end position="37"/>
    </location>
</feature>
<protein>
    <submittedName>
        <fullName evidence="2 3">Uncharacterized protein</fullName>
    </submittedName>
</protein>
<dbReference type="AlphaFoldDB" id="A0A084W7K1"/>
<proteinExistence type="predicted"/>
<dbReference type="Proteomes" id="UP000030765">
    <property type="component" value="Unassembled WGS sequence"/>
</dbReference>
<organism evidence="2">
    <name type="scientific">Anopheles sinensis</name>
    <name type="common">Mosquito</name>
    <dbReference type="NCBI Taxonomy" id="74873"/>
    <lineage>
        <taxon>Eukaryota</taxon>
        <taxon>Metazoa</taxon>
        <taxon>Ecdysozoa</taxon>
        <taxon>Arthropoda</taxon>
        <taxon>Hexapoda</taxon>
        <taxon>Insecta</taxon>
        <taxon>Pterygota</taxon>
        <taxon>Neoptera</taxon>
        <taxon>Endopterygota</taxon>
        <taxon>Diptera</taxon>
        <taxon>Nematocera</taxon>
        <taxon>Culicoidea</taxon>
        <taxon>Culicidae</taxon>
        <taxon>Anophelinae</taxon>
        <taxon>Anopheles</taxon>
    </lineage>
</organism>
<keyword evidence="4" id="KW-1185">Reference proteome</keyword>
<accession>A0A084W7K1</accession>
<dbReference type="VEuPathDB" id="VectorBase:ASIC014198"/>
<gene>
    <name evidence="2" type="ORF">ZHAS_00014198</name>
</gene>
<evidence type="ECO:0000313" key="2">
    <source>
        <dbReference type="EMBL" id="KFB46195.1"/>
    </source>
</evidence>
<evidence type="ECO:0000313" key="3">
    <source>
        <dbReference type="EnsemblMetazoa" id="ASIC014198-PA"/>
    </source>
</evidence>
<evidence type="ECO:0000256" key="1">
    <source>
        <dbReference type="SAM" id="MobiDB-lite"/>
    </source>
</evidence>
<feature type="region of interest" description="Disordered" evidence="1">
    <location>
        <begin position="1"/>
        <end position="37"/>
    </location>
</feature>
<evidence type="ECO:0000313" key="4">
    <source>
        <dbReference type="Proteomes" id="UP000030765"/>
    </source>
</evidence>